<feature type="transmembrane region" description="Helical" evidence="6">
    <location>
        <begin position="82"/>
        <end position="105"/>
    </location>
</feature>
<dbReference type="Gene3D" id="1.20.1250.20">
    <property type="entry name" value="MFS general substrate transporter like domains"/>
    <property type="match status" value="1"/>
</dbReference>
<feature type="transmembrane region" description="Helical" evidence="6">
    <location>
        <begin position="212"/>
        <end position="241"/>
    </location>
</feature>
<keyword evidence="3 6" id="KW-0812">Transmembrane</keyword>
<evidence type="ECO:0000256" key="2">
    <source>
        <dbReference type="ARBA" id="ARBA00022448"/>
    </source>
</evidence>
<evidence type="ECO:0000256" key="1">
    <source>
        <dbReference type="ARBA" id="ARBA00004651"/>
    </source>
</evidence>
<dbReference type="PANTHER" id="PTHR23531:SF1">
    <property type="entry name" value="QUINOLENE RESISTANCE PROTEIN NORA"/>
    <property type="match status" value="1"/>
</dbReference>
<organism evidence="8 9">
    <name type="scientific">Alkalicoccobacillus gibsonii</name>
    <dbReference type="NCBI Taxonomy" id="79881"/>
    <lineage>
        <taxon>Bacteria</taxon>
        <taxon>Bacillati</taxon>
        <taxon>Bacillota</taxon>
        <taxon>Bacilli</taxon>
        <taxon>Bacillales</taxon>
        <taxon>Bacillaceae</taxon>
        <taxon>Alkalicoccobacillus</taxon>
    </lineage>
</organism>
<gene>
    <name evidence="8" type="ORF">MKY91_18365</name>
</gene>
<dbReference type="InterPro" id="IPR036259">
    <property type="entry name" value="MFS_trans_sf"/>
</dbReference>
<dbReference type="SUPFAM" id="SSF103473">
    <property type="entry name" value="MFS general substrate transporter"/>
    <property type="match status" value="1"/>
</dbReference>
<evidence type="ECO:0000256" key="3">
    <source>
        <dbReference type="ARBA" id="ARBA00022692"/>
    </source>
</evidence>
<dbReference type="RefSeq" id="WP_343131727.1">
    <property type="nucleotide sequence ID" value="NZ_JBCITK010000001.1"/>
</dbReference>
<feature type="transmembrane region" description="Helical" evidence="6">
    <location>
        <begin position="16"/>
        <end position="33"/>
    </location>
</feature>
<dbReference type="PANTHER" id="PTHR23531">
    <property type="entry name" value="QUINOLENE RESISTANCE PROTEIN NORA"/>
    <property type="match status" value="1"/>
</dbReference>
<keyword evidence="4 6" id="KW-1133">Transmembrane helix</keyword>
<evidence type="ECO:0000313" key="8">
    <source>
        <dbReference type="EMBL" id="MEN0645128.1"/>
    </source>
</evidence>
<evidence type="ECO:0000256" key="4">
    <source>
        <dbReference type="ARBA" id="ARBA00022989"/>
    </source>
</evidence>
<dbReference type="InterPro" id="IPR020846">
    <property type="entry name" value="MFS_dom"/>
</dbReference>
<feature type="transmembrane region" description="Helical" evidence="6">
    <location>
        <begin position="374"/>
        <end position="391"/>
    </location>
</feature>
<accession>A0ABU9VMJ3</accession>
<evidence type="ECO:0000313" key="9">
    <source>
        <dbReference type="Proteomes" id="UP001418796"/>
    </source>
</evidence>
<evidence type="ECO:0000256" key="5">
    <source>
        <dbReference type="ARBA" id="ARBA00023136"/>
    </source>
</evidence>
<proteinExistence type="predicted"/>
<dbReference type="InterPro" id="IPR011701">
    <property type="entry name" value="MFS"/>
</dbReference>
<dbReference type="EMBL" id="JBCITK010000001">
    <property type="protein sequence ID" value="MEN0645128.1"/>
    <property type="molecule type" value="Genomic_DNA"/>
</dbReference>
<protein>
    <submittedName>
        <fullName evidence="8">MFS transporter</fullName>
    </submittedName>
</protein>
<feature type="transmembrane region" description="Helical" evidence="6">
    <location>
        <begin position="349"/>
        <end position="368"/>
    </location>
</feature>
<feature type="transmembrane region" description="Helical" evidence="6">
    <location>
        <begin position="143"/>
        <end position="165"/>
    </location>
</feature>
<evidence type="ECO:0000259" key="7">
    <source>
        <dbReference type="PROSITE" id="PS50850"/>
    </source>
</evidence>
<reference evidence="8 9" key="1">
    <citation type="submission" date="2024-03" db="EMBL/GenBank/DDBJ databases">
        <title>Bacilli Hybrid Assemblies.</title>
        <authorList>
            <person name="Kovac J."/>
        </authorList>
    </citation>
    <scope>NUCLEOTIDE SEQUENCE [LARGE SCALE GENOMIC DNA]</scope>
    <source>
        <strain evidence="8 9">FSL R7-0666</strain>
    </source>
</reference>
<feature type="transmembrane region" description="Helical" evidence="6">
    <location>
        <begin position="111"/>
        <end position="131"/>
    </location>
</feature>
<keyword evidence="9" id="KW-1185">Reference proteome</keyword>
<keyword evidence="5 6" id="KW-0472">Membrane</keyword>
<feature type="transmembrane region" description="Helical" evidence="6">
    <location>
        <begin position="253"/>
        <end position="276"/>
    </location>
</feature>
<dbReference type="Proteomes" id="UP001418796">
    <property type="component" value="Unassembled WGS sequence"/>
</dbReference>
<feature type="transmembrane region" description="Helical" evidence="6">
    <location>
        <begin position="308"/>
        <end position="328"/>
    </location>
</feature>
<keyword evidence="2" id="KW-0813">Transport</keyword>
<dbReference type="InterPro" id="IPR001958">
    <property type="entry name" value="Tet-R_TetA/multi-R_MdtG-like"/>
</dbReference>
<comment type="caution">
    <text evidence="8">The sequence shown here is derived from an EMBL/GenBank/DDBJ whole genome shotgun (WGS) entry which is preliminary data.</text>
</comment>
<feature type="transmembrane region" description="Helical" evidence="6">
    <location>
        <begin position="283"/>
        <end position="302"/>
    </location>
</feature>
<comment type="subcellular location">
    <subcellularLocation>
        <location evidence="1">Cell membrane</location>
        <topology evidence="1">Multi-pass membrane protein</topology>
    </subcellularLocation>
</comment>
<sequence length="406" mass="45049">MEATQKRINITLKDHALFLSTVFCFWFATYIYIPTFSLYLETKQFTYSAIGIILGSYGVTQVLLRFPLGILSDILHRLRKQLYIGGFAVAIISGLLLILFDSFFAIFTARLLAGITASMWVMATILYAQYFHRGQSSRAMGTLQFLTVMPQFVSMALAGIIVQSFGWMLPFWIAVLASAVGLILSCWIKIVPQESTHQDERRSFNHYVRATIRVPSLFAITGLSMIGHGILFITIFGFTPLYAATIGINEGTLFWLVMAFFIPHAVASLSLAFLPLHDRHTRLILLVCLIATGLSLILIPFTNTLASLSIVHGLLGLALGLFFPLLLGKIASLPVDSLRTSVMGFYQSFYALGIFLGPILAGTVAEWFGLSVMFWGGAFLALLGIPLLLYANHESTRHIEKGWHKT</sequence>
<name>A0ABU9VMJ3_9BACI</name>
<evidence type="ECO:0000256" key="6">
    <source>
        <dbReference type="SAM" id="Phobius"/>
    </source>
</evidence>
<dbReference type="Pfam" id="PF07690">
    <property type="entry name" value="MFS_1"/>
    <property type="match status" value="1"/>
</dbReference>
<dbReference type="PROSITE" id="PS50850">
    <property type="entry name" value="MFS"/>
    <property type="match status" value="1"/>
</dbReference>
<dbReference type="PRINTS" id="PR01035">
    <property type="entry name" value="TCRTETA"/>
</dbReference>
<feature type="transmembrane region" description="Helical" evidence="6">
    <location>
        <begin position="171"/>
        <end position="191"/>
    </location>
</feature>
<feature type="domain" description="Major facilitator superfamily (MFS) profile" evidence="7">
    <location>
        <begin position="1"/>
        <end position="396"/>
    </location>
</feature>
<dbReference type="InterPro" id="IPR052714">
    <property type="entry name" value="MFS_Exporter"/>
</dbReference>
<feature type="transmembrane region" description="Helical" evidence="6">
    <location>
        <begin position="45"/>
        <end position="70"/>
    </location>
</feature>